<evidence type="ECO:0000313" key="3">
    <source>
        <dbReference type="EMBL" id="KAJ1346663.1"/>
    </source>
</evidence>
<dbReference type="EMBL" id="JAHQIW010000205">
    <property type="protein sequence ID" value="KAJ1346663.1"/>
    <property type="molecule type" value="Genomic_DNA"/>
</dbReference>
<name>A0AAD5QCD1_PARTN</name>
<feature type="region of interest" description="Disordered" evidence="1">
    <location>
        <begin position="60"/>
        <end position="131"/>
    </location>
</feature>
<keyword evidence="4" id="KW-1185">Reference proteome</keyword>
<protein>
    <recommendedName>
        <fullName evidence="5">G-protein coupled receptors family 1 profile domain-containing protein</fullName>
    </recommendedName>
</protein>
<dbReference type="Proteomes" id="UP001196413">
    <property type="component" value="Unassembled WGS sequence"/>
</dbReference>
<dbReference type="AlphaFoldDB" id="A0AAD5QCD1"/>
<keyword evidence="2" id="KW-0812">Transmembrane</keyword>
<accession>A0AAD5QCD1</accession>
<feature type="transmembrane region" description="Helical" evidence="2">
    <location>
        <begin position="12"/>
        <end position="34"/>
    </location>
</feature>
<gene>
    <name evidence="3" type="ORF">KIN20_001547</name>
</gene>
<proteinExistence type="predicted"/>
<evidence type="ECO:0000256" key="2">
    <source>
        <dbReference type="SAM" id="Phobius"/>
    </source>
</evidence>
<comment type="caution">
    <text evidence="3">The sequence shown here is derived from an EMBL/GenBank/DDBJ whole genome shotgun (WGS) entry which is preliminary data.</text>
</comment>
<evidence type="ECO:0000256" key="1">
    <source>
        <dbReference type="SAM" id="MobiDB-lite"/>
    </source>
</evidence>
<sequence>MLEPPSFKFIYFMYTVHALPYINSASNFILYGLLNRQKVNASDCCRGDLKRRQSIDEDSITNIKSGLDNTGTPEERTANSHQQADSVLSSLPVRMQGSQSMENQQDRAAVQKERPPRHRQLSPTLLTARRL</sequence>
<keyword evidence="2" id="KW-1133">Transmembrane helix</keyword>
<feature type="compositionally biased region" description="Polar residues" evidence="1">
    <location>
        <begin position="79"/>
        <end position="89"/>
    </location>
</feature>
<reference evidence="3" key="1">
    <citation type="submission" date="2021-06" db="EMBL/GenBank/DDBJ databases">
        <title>Parelaphostrongylus tenuis whole genome reference sequence.</title>
        <authorList>
            <person name="Garwood T.J."/>
            <person name="Larsen P.A."/>
            <person name="Fountain-Jones N.M."/>
            <person name="Garbe J.R."/>
            <person name="Macchietto M.G."/>
            <person name="Kania S.A."/>
            <person name="Gerhold R.W."/>
            <person name="Richards J.E."/>
            <person name="Wolf T.M."/>
        </authorList>
    </citation>
    <scope>NUCLEOTIDE SEQUENCE</scope>
    <source>
        <strain evidence="3">MNPRO001-30</strain>
        <tissue evidence="3">Meninges</tissue>
    </source>
</reference>
<evidence type="ECO:0008006" key="5">
    <source>
        <dbReference type="Google" id="ProtNLM"/>
    </source>
</evidence>
<feature type="compositionally biased region" description="Polar residues" evidence="1">
    <location>
        <begin position="60"/>
        <end position="72"/>
    </location>
</feature>
<organism evidence="3 4">
    <name type="scientific">Parelaphostrongylus tenuis</name>
    <name type="common">Meningeal worm</name>
    <dbReference type="NCBI Taxonomy" id="148309"/>
    <lineage>
        <taxon>Eukaryota</taxon>
        <taxon>Metazoa</taxon>
        <taxon>Ecdysozoa</taxon>
        <taxon>Nematoda</taxon>
        <taxon>Chromadorea</taxon>
        <taxon>Rhabditida</taxon>
        <taxon>Rhabditina</taxon>
        <taxon>Rhabditomorpha</taxon>
        <taxon>Strongyloidea</taxon>
        <taxon>Metastrongylidae</taxon>
        <taxon>Parelaphostrongylus</taxon>
    </lineage>
</organism>
<keyword evidence="2" id="KW-0472">Membrane</keyword>
<evidence type="ECO:0000313" key="4">
    <source>
        <dbReference type="Proteomes" id="UP001196413"/>
    </source>
</evidence>